<evidence type="ECO:0000259" key="1">
    <source>
        <dbReference type="PROSITE" id="PS51068"/>
    </source>
</evidence>
<dbReference type="EMBL" id="QCZG01000066">
    <property type="protein sequence ID" value="PWA05734.1"/>
    <property type="molecule type" value="Genomic_DNA"/>
</dbReference>
<reference evidence="2 3" key="1">
    <citation type="submission" date="2018-04" db="EMBL/GenBank/DDBJ databases">
        <title>Camelliibacillus theae gen. nov., sp. nov., isolated from Pu'er tea.</title>
        <authorList>
            <person name="Niu L."/>
        </authorList>
    </citation>
    <scope>NUCLEOTIDE SEQUENCE [LARGE SCALE GENOMIC DNA]</scope>
    <source>
        <strain evidence="2 3">T8</strain>
    </source>
</reference>
<dbReference type="GO" id="GO:0008270">
    <property type="term" value="F:zinc ion binding"/>
    <property type="evidence" value="ECO:0007669"/>
    <property type="project" value="InterPro"/>
</dbReference>
<dbReference type="AlphaFoldDB" id="A0A2U1JL80"/>
<dbReference type="GO" id="GO:0019104">
    <property type="term" value="F:DNA N-glycosylase activity"/>
    <property type="evidence" value="ECO:0007669"/>
    <property type="project" value="InterPro"/>
</dbReference>
<dbReference type="InterPro" id="IPR012319">
    <property type="entry name" value="FPG_cat"/>
</dbReference>
<feature type="domain" description="Formamidopyrimidine-DNA glycosylase catalytic" evidence="1">
    <location>
        <begin position="2"/>
        <end position="53"/>
    </location>
</feature>
<dbReference type="GO" id="GO:0003906">
    <property type="term" value="F:DNA-(apurinic or apyrimidinic site) endonuclease activity"/>
    <property type="evidence" value="ECO:0007669"/>
    <property type="project" value="InterPro"/>
</dbReference>
<evidence type="ECO:0000313" key="2">
    <source>
        <dbReference type="EMBL" id="PWA05734.1"/>
    </source>
</evidence>
<comment type="caution">
    <text evidence="2">The sequence shown here is derived from an EMBL/GenBank/DDBJ whole genome shotgun (WGS) entry which is preliminary data.</text>
</comment>
<proteinExistence type="predicted"/>
<keyword evidence="3" id="KW-1185">Reference proteome</keyword>
<sequence length="53" mass="6101">MPELPEMETYKTLLQQFIGGQTITKAMVTREKSVNLSTEQFIGFLIGYENLFN</sequence>
<dbReference type="Gene3D" id="3.20.190.10">
    <property type="entry name" value="MutM-like, N-terminal"/>
    <property type="match status" value="1"/>
</dbReference>
<dbReference type="GO" id="GO:0006284">
    <property type="term" value="P:base-excision repair"/>
    <property type="evidence" value="ECO:0007669"/>
    <property type="project" value="InterPro"/>
</dbReference>
<organism evidence="2 3">
    <name type="scientific">Pueribacillus theae</name>
    <dbReference type="NCBI Taxonomy" id="2171751"/>
    <lineage>
        <taxon>Bacteria</taxon>
        <taxon>Bacillati</taxon>
        <taxon>Bacillota</taxon>
        <taxon>Bacilli</taxon>
        <taxon>Bacillales</taxon>
        <taxon>Bacillaceae</taxon>
        <taxon>Pueribacillus</taxon>
    </lineage>
</organism>
<dbReference type="PROSITE" id="PS51068">
    <property type="entry name" value="FPG_CAT"/>
    <property type="match status" value="1"/>
</dbReference>
<evidence type="ECO:0000313" key="3">
    <source>
        <dbReference type="Proteomes" id="UP000245998"/>
    </source>
</evidence>
<dbReference type="OrthoDB" id="9800855at2"/>
<name>A0A2U1JL80_9BACI</name>
<accession>A0A2U1JL80</accession>
<protein>
    <recommendedName>
        <fullName evidence="1">Formamidopyrimidine-DNA glycosylase catalytic domain-containing protein</fullName>
    </recommendedName>
</protein>
<dbReference type="SUPFAM" id="SSF81624">
    <property type="entry name" value="N-terminal domain of MutM-like DNA repair proteins"/>
    <property type="match status" value="1"/>
</dbReference>
<dbReference type="InterPro" id="IPR035937">
    <property type="entry name" value="FPG_N"/>
</dbReference>
<dbReference type="Proteomes" id="UP000245998">
    <property type="component" value="Unassembled WGS sequence"/>
</dbReference>
<dbReference type="Pfam" id="PF01149">
    <property type="entry name" value="Fapy_DNA_glyco"/>
    <property type="match status" value="1"/>
</dbReference>
<gene>
    <name evidence="2" type="ORF">DCC39_17910</name>
</gene>